<name>A0AAV6SH10_SOLSE</name>
<reference evidence="7 8" key="1">
    <citation type="journal article" date="2021" name="Sci. Rep.">
        <title>Chromosome anchoring in Senegalese sole (Solea senegalensis) reveals sex-associated markers and genome rearrangements in flatfish.</title>
        <authorList>
            <person name="Guerrero-Cozar I."/>
            <person name="Gomez-Garrido J."/>
            <person name="Berbel C."/>
            <person name="Martinez-Blanch J.F."/>
            <person name="Alioto T."/>
            <person name="Claros M.G."/>
            <person name="Gagnaire P.A."/>
            <person name="Manchado M."/>
        </authorList>
    </citation>
    <scope>NUCLEOTIDE SEQUENCE [LARGE SCALE GENOMIC DNA]</scope>
    <source>
        <strain evidence="7">Sse05_10M</strain>
    </source>
</reference>
<evidence type="ECO:0000256" key="5">
    <source>
        <dbReference type="SAM" id="MobiDB-lite"/>
    </source>
</evidence>
<feature type="compositionally biased region" description="Polar residues" evidence="5">
    <location>
        <begin position="17"/>
        <end position="27"/>
    </location>
</feature>
<sequence>MKDLEDEDKSVAPTEGVSETRSETSVGTRVPAEELSKNGEVQPGITEQATPGDEEVLQGAVEPIPVPVPATVKSEESAVETTEDTKNISPPVLSAIRKYKDVDESAAPTEEVSKTRSEEAVECEHNTITEQSAESVPTDAEDYLLRELNINDALEPVNDLEAKAVQGKYSDRGIKLTDALDVQPPTVHAVPKPVEDPEQSELSEQAKMNQSDDAHITEMSQKPNELLRRRTSDVKAVCSFCDRIIDGKTKLTLSEPAVICHPECLKCSVCAKTLGDLLTRMFLYHQGIHCDDCFANALVA</sequence>
<evidence type="ECO:0000256" key="3">
    <source>
        <dbReference type="ARBA" id="ARBA00023038"/>
    </source>
</evidence>
<feature type="compositionally biased region" description="Basic and acidic residues" evidence="5">
    <location>
        <begin position="111"/>
        <end position="127"/>
    </location>
</feature>
<dbReference type="PROSITE" id="PS00478">
    <property type="entry name" value="LIM_DOMAIN_1"/>
    <property type="match status" value="1"/>
</dbReference>
<dbReference type="PANTHER" id="PTHR15468">
    <property type="entry name" value="ZNF185"/>
    <property type="match status" value="1"/>
</dbReference>
<feature type="region of interest" description="Disordered" evidence="5">
    <location>
        <begin position="1"/>
        <end position="90"/>
    </location>
</feature>
<keyword evidence="2 4" id="KW-0862">Zinc</keyword>
<dbReference type="AlphaFoldDB" id="A0AAV6SH10"/>
<protein>
    <submittedName>
        <fullName evidence="7">Titin-like isoform X1</fullName>
    </submittedName>
</protein>
<dbReference type="PROSITE" id="PS50023">
    <property type="entry name" value="LIM_DOMAIN_2"/>
    <property type="match status" value="1"/>
</dbReference>
<dbReference type="InterPro" id="IPR001781">
    <property type="entry name" value="Znf_LIM"/>
</dbReference>
<dbReference type="SMART" id="SM00132">
    <property type="entry name" value="LIM"/>
    <property type="match status" value="1"/>
</dbReference>
<evidence type="ECO:0000256" key="2">
    <source>
        <dbReference type="ARBA" id="ARBA00022833"/>
    </source>
</evidence>
<keyword evidence="1 4" id="KW-0479">Metal-binding</keyword>
<proteinExistence type="predicted"/>
<dbReference type="GO" id="GO:0046872">
    <property type="term" value="F:metal ion binding"/>
    <property type="evidence" value="ECO:0007669"/>
    <property type="project" value="UniProtKB-KW"/>
</dbReference>
<evidence type="ECO:0000313" key="7">
    <source>
        <dbReference type="EMBL" id="KAG7516180.1"/>
    </source>
</evidence>
<feature type="region of interest" description="Disordered" evidence="5">
    <location>
        <begin position="103"/>
        <end position="137"/>
    </location>
</feature>
<dbReference type="EMBL" id="JAGKHQ010000005">
    <property type="protein sequence ID" value="KAG7516180.1"/>
    <property type="molecule type" value="Genomic_DNA"/>
</dbReference>
<gene>
    <name evidence="7" type="ORF">JOB18_024996</name>
</gene>
<comment type="caution">
    <text evidence="7">The sequence shown here is derived from an EMBL/GenBank/DDBJ whole genome shotgun (WGS) entry which is preliminary data.</text>
</comment>
<dbReference type="PANTHER" id="PTHR15468:SF2">
    <property type="entry name" value="ZINC FINGER PROTEIN 185"/>
    <property type="match status" value="1"/>
</dbReference>
<dbReference type="Proteomes" id="UP000693946">
    <property type="component" value="Linkage Group LG13"/>
</dbReference>
<evidence type="ECO:0000259" key="6">
    <source>
        <dbReference type="PROSITE" id="PS50023"/>
    </source>
</evidence>
<feature type="domain" description="LIM zinc-binding" evidence="6">
    <location>
        <begin position="236"/>
        <end position="300"/>
    </location>
</feature>
<organism evidence="7 8">
    <name type="scientific">Solea senegalensis</name>
    <name type="common">Senegalese sole</name>
    <dbReference type="NCBI Taxonomy" id="28829"/>
    <lineage>
        <taxon>Eukaryota</taxon>
        <taxon>Metazoa</taxon>
        <taxon>Chordata</taxon>
        <taxon>Craniata</taxon>
        <taxon>Vertebrata</taxon>
        <taxon>Euteleostomi</taxon>
        <taxon>Actinopterygii</taxon>
        <taxon>Neopterygii</taxon>
        <taxon>Teleostei</taxon>
        <taxon>Neoteleostei</taxon>
        <taxon>Acanthomorphata</taxon>
        <taxon>Carangaria</taxon>
        <taxon>Pleuronectiformes</taxon>
        <taxon>Pleuronectoidei</taxon>
        <taxon>Soleidae</taxon>
        <taxon>Solea</taxon>
    </lineage>
</organism>
<dbReference type="CDD" id="cd08368">
    <property type="entry name" value="LIM"/>
    <property type="match status" value="1"/>
</dbReference>
<keyword evidence="3 4" id="KW-0440">LIM domain</keyword>
<evidence type="ECO:0000256" key="1">
    <source>
        <dbReference type="ARBA" id="ARBA00022723"/>
    </source>
</evidence>
<dbReference type="InterPro" id="IPR052621">
    <property type="entry name" value="Cell_Prolif/Cornif_Regul"/>
</dbReference>
<evidence type="ECO:0000313" key="8">
    <source>
        <dbReference type="Proteomes" id="UP000693946"/>
    </source>
</evidence>
<evidence type="ECO:0000256" key="4">
    <source>
        <dbReference type="PROSITE-ProRule" id="PRU00125"/>
    </source>
</evidence>
<keyword evidence="8" id="KW-1185">Reference proteome</keyword>
<accession>A0AAV6SH10</accession>